<dbReference type="EMBL" id="JBEFKJ010000050">
    <property type="protein sequence ID" value="KAL2036814.1"/>
    <property type="molecule type" value="Genomic_DNA"/>
</dbReference>
<proteinExistence type="predicted"/>
<evidence type="ECO:0000313" key="2">
    <source>
        <dbReference type="Proteomes" id="UP001590950"/>
    </source>
</evidence>
<dbReference type="Proteomes" id="UP001590950">
    <property type="component" value="Unassembled WGS sequence"/>
</dbReference>
<comment type="caution">
    <text evidence="1">The sequence shown here is derived from an EMBL/GenBank/DDBJ whole genome shotgun (WGS) entry which is preliminary data.</text>
</comment>
<protein>
    <submittedName>
        <fullName evidence="1">Uncharacterized protein</fullName>
    </submittedName>
</protein>
<dbReference type="InterPro" id="IPR029063">
    <property type="entry name" value="SAM-dependent_MTases_sf"/>
</dbReference>
<sequence length="368" mass="40104">MAPTTTAERSLSQAKVPIAADNVETAKDRELHNHPKKVHVEFEQFYGIAPTHVDRRFDLRLSHLSYLPKINNPHADWVVTAALNAFRAYQSGGFGNVHRFATIGTGSGTDVIAAFDTFVGLSSVAMTDMHEEVIKTAKSNVVSATEKAQGCIRRVALQAAAKVGDLLLPLKGEEPFDLIYENLPNIPLPGTMHDLRDGQTSSTYVGDRSADKVPRSISAALLELHYICLVQARSFGLLNTNSTILSSIGGRVPIETILEVADVAGFTGRILTVWWKEQSEPESVIGGYAEHEQQGLGPFHFYPTSALERAFSNRTPAGVGLHVIEFVEGLLPHRLNAVDALQKHREGVKIGHTVVVMASVLKSAQCQR</sequence>
<name>A0ABR3ZWB9_9LECA</name>
<evidence type="ECO:0000313" key="1">
    <source>
        <dbReference type="EMBL" id="KAL2036814.1"/>
    </source>
</evidence>
<dbReference type="SUPFAM" id="SSF53335">
    <property type="entry name" value="S-adenosyl-L-methionine-dependent methyltransferases"/>
    <property type="match status" value="1"/>
</dbReference>
<accession>A0ABR3ZWB9</accession>
<reference evidence="1 2" key="1">
    <citation type="submission" date="2024-09" db="EMBL/GenBank/DDBJ databases">
        <title>Rethinking Asexuality: The Enigmatic Case of Functional Sexual Genes in Lepraria (Stereocaulaceae).</title>
        <authorList>
            <person name="Doellman M."/>
            <person name="Sun Y."/>
            <person name="Barcenas-Pena A."/>
            <person name="Lumbsch H.T."/>
            <person name="Grewe F."/>
        </authorList>
    </citation>
    <scope>NUCLEOTIDE SEQUENCE [LARGE SCALE GENOMIC DNA]</scope>
    <source>
        <strain evidence="1 2">Mercado 3170</strain>
    </source>
</reference>
<gene>
    <name evidence="1" type="ORF">N7G274_010472</name>
</gene>
<organism evidence="1 2">
    <name type="scientific">Stereocaulon virgatum</name>
    <dbReference type="NCBI Taxonomy" id="373712"/>
    <lineage>
        <taxon>Eukaryota</taxon>
        <taxon>Fungi</taxon>
        <taxon>Dikarya</taxon>
        <taxon>Ascomycota</taxon>
        <taxon>Pezizomycotina</taxon>
        <taxon>Lecanoromycetes</taxon>
        <taxon>OSLEUM clade</taxon>
        <taxon>Lecanoromycetidae</taxon>
        <taxon>Lecanorales</taxon>
        <taxon>Lecanorineae</taxon>
        <taxon>Stereocaulaceae</taxon>
        <taxon>Stereocaulon</taxon>
    </lineage>
</organism>
<keyword evidence="2" id="KW-1185">Reference proteome</keyword>
<dbReference type="Gene3D" id="3.40.50.150">
    <property type="entry name" value="Vaccinia Virus protein VP39"/>
    <property type="match status" value="1"/>
</dbReference>